<dbReference type="InterPro" id="IPR037460">
    <property type="entry name" value="SEST-like"/>
</dbReference>
<feature type="signal peptide" evidence="3">
    <location>
        <begin position="1"/>
        <end position="26"/>
    </location>
</feature>
<keyword evidence="6" id="KW-1185">Reference proteome</keyword>
<feature type="disulfide bond" evidence="2">
    <location>
        <begin position="180"/>
        <end position="225"/>
    </location>
</feature>
<sequence>MRPARIACAFAGTLMALTLGAPAALADSDPVDYVALGDSYASGTGIGNYHPDSGGCQRSPGAYPELWAAANDVSSFTFAACSGAVTDDVLANQLGGLNADTDLVSLSIGGNDAGFVEVISTCTLLTTEACQSAVNRANTFIETELPTKLDNTYGAIGAAAPNAQVVVLGYPRLYELGGNCVISETKRTMLNETADLLSDVTAARVSAAGYSYVDVRDTFAGRGVCSASPWINGIYWPIGESFHPNAAGHTNAYLPAFSAAAPTSSTAVLAAG</sequence>
<dbReference type="GO" id="GO:0004806">
    <property type="term" value="F:triacylglycerol lipase activity"/>
    <property type="evidence" value="ECO:0007669"/>
    <property type="project" value="UniProtKB-EC"/>
</dbReference>
<name>A0AAC9HUQ6_9PSEU</name>
<feature type="chain" id="PRO_5041946538" evidence="3">
    <location>
        <begin position="27"/>
        <end position="272"/>
    </location>
</feature>
<keyword evidence="3" id="KW-0732">Signal</keyword>
<evidence type="ECO:0000259" key="4">
    <source>
        <dbReference type="Pfam" id="PF13472"/>
    </source>
</evidence>
<evidence type="ECO:0000256" key="1">
    <source>
        <dbReference type="PIRSR" id="PIRSR637460-1"/>
    </source>
</evidence>
<dbReference type="GO" id="GO:0019433">
    <property type="term" value="P:triglyceride catabolic process"/>
    <property type="evidence" value="ECO:0007669"/>
    <property type="project" value="TreeGrafter"/>
</dbReference>
<dbReference type="EC" id="3.1.1.3" evidence="5"/>
<dbReference type="Gene3D" id="3.40.50.1110">
    <property type="entry name" value="SGNH hydrolase"/>
    <property type="match status" value="1"/>
</dbReference>
<keyword evidence="5" id="KW-0378">Hydrolase</keyword>
<dbReference type="KEGG" id="ahm:TL08_20445"/>
<evidence type="ECO:0000313" key="6">
    <source>
        <dbReference type="Proteomes" id="UP000095210"/>
    </source>
</evidence>
<dbReference type="CDD" id="cd01823">
    <property type="entry name" value="SEST_like"/>
    <property type="match status" value="1"/>
</dbReference>
<feature type="disulfide bond" evidence="2">
    <location>
        <begin position="122"/>
        <end position="130"/>
    </location>
</feature>
<feature type="active site" evidence="1">
    <location>
        <position position="243"/>
    </location>
</feature>
<dbReference type="SUPFAM" id="SSF52266">
    <property type="entry name" value="SGNH hydrolase"/>
    <property type="match status" value="1"/>
</dbReference>
<dbReference type="Proteomes" id="UP000095210">
    <property type="component" value="Chromosome"/>
</dbReference>
<dbReference type="Pfam" id="PF13472">
    <property type="entry name" value="Lipase_GDSL_2"/>
    <property type="match status" value="1"/>
</dbReference>
<keyword evidence="2" id="KW-1015">Disulfide bond</keyword>
<dbReference type="InterPro" id="IPR013830">
    <property type="entry name" value="SGNH_hydro"/>
</dbReference>
<reference evidence="6" key="1">
    <citation type="submission" date="2016-03" db="EMBL/GenBank/DDBJ databases">
        <title>Complete genome sequence of the type strain Actinoalloteichus hymeniacidonis DSM 45092.</title>
        <authorList>
            <person name="Schaffert L."/>
            <person name="Albersmeier A."/>
            <person name="Winkler A."/>
            <person name="Kalinowski J."/>
            <person name="Zotchev S."/>
            <person name="Ruckert C."/>
        </authorList>
    </citation>
    <scope>NUCLEOTIDE SEQUENCE [LARGE SCALE GENOMIC DNA]</scope>
    <source>
        <strain evidence="6">HPA177(T) (DSM 45092(T))</strain>
    </source>
</reference>
<feature type="active site" description="Nucleophile" evidence="1">
    <location>
        <position position="39"/>
    </location>
</feature>
<gene>
    <name evidence="5" type="ORF">TL08_20445</name>
</gene>
<feature type="domain" description="SGNH hydrolase-type esterase" evidence="4">
    <location>
        <begin position="35"/>
        <end position="249"/>
    </location>
</feature>
<evidence type="ECO:0000256" key="3">
    <source>
        <dbReference type="SAM" id="SignalP"/>
    </source>
</evidence>
<dbReference type="InterPro" id="IPR036514">
    <property type="entry name" value="SGNH_hydro_sf"/>
</dbReference>
<evidence type="ECO:0000256" key="2">
    <source>
        <dbReference type="PIRSR" id="PIRSR637460-2"/>
    </source>
</evidence>
<proteinExistence type="predicted"/>
<protein>
    <submittedName>
        <fullName evidence="5">GDSL-like Lipase/Acylhydrolase family</fullName>
        <ecNumber evidence="5">3.1.1.3</ecNumber>
    </submittedName>
</protein>
<dbReference type="EMBL" id="CP014859">
    <property type="protein sequence ID" value="AOS64880.1"/>
    <property type="molecule type" value="Genomic_DNA"/>
</dbReference>
<dbReference type="PANTHER" id="PTHR37981">
    <property type="entry name" value="LIPASE 2"/>
    <property type="match status" value="1"/>
</dbReference>
<accession>A0AAC9HUQ6</accession>
<feature type="disulfide bond" evidence="2">
    <location>
        <begin position="56"/>
        <end position="81"/>
    </location>
</feature>
<organism evidence="5 6">
    <name type="scientific">Actinoalloteichus hymeniacidonis</name>
    <dbReference type="NCBI Taxonomy" id="340345"/>
    <lineage>
        <taxon>Bacteria</taxon>
        <taxon>Bacillati</taxon>
        <taxon>Actinomycetota</taxon>
        <taxon>Actinomycetes</taxon>
        <taxon>Pseudonocardiales</taxon>
        <taxon>Pseudonocardiaceae</taxon>
        <taxon>Actinoalloteichus</taxon>
    </lineage>
</organism>
<evidence type="ECO:0000313" key="5">
    <source>
        <dbReference type="EMBL" id="AOS64880.1"/>
    </source>
</evidence>
<dbReference type="PANTHER" id="PTHR37981:SF1">
    <property type="entry name" value="SGNH HYDROLASE-TYPE ESTERASE DOMAIN-CONTAINING PROTEIN"/>
    <property type="match status" value="1"/>
</dbReference>
<dbReference type="AlphaFoldDB" id="A0AAC9HUQ6"/>